<gene>
    <name evidence="1" type="ORF">LPJ61_003031</name>
</gene>
<dbReference type="OrthoDB" id="5517139at2759"/>
<dbReference type="AlphaFoldDB" id="A0A9W8CZ11"/>
<dbReference type="EMBL" id="JANBOI010000460">
    <property type="protein sequence ID" value="KAJ1730401.1"/>
    <property type="molecule type" value="Genomic_DNA"/>
</dbReference>
<dbReference type="Gene3D" id="3.10.310.10">
    <property type="entry name" value="Diaminopimelate Epimerase, Chain A, domain 1"/>
    <property type="match status" value="2"/>
</dbReference>
<accession>A0A9W8CZ11</accession>
<name>A0A9W8CZ11_9FUNG</name>
<evidence type="ECO:0000313" key="2">
    <source>
        <dbReference type="Proteomes" id="UP001143981"/>
    </source>
</evidence>
<protein>
    <submittedName>
        <fullName evidence="1">Uncharacterized protein</fullName>
    </submittedName>
</protein>
<evidence type="ECO:0000313" key="1">
    <source>
        <dbReference type="EMBL" id="KAJ1730401.1"/>
    </source>
</evidence>
<sequence>MAAAQRTVTLFGTGSYDGIRASVHVLDAIPEPSTMRLMAQQTDCPSSLFLAPSPDCPERTSTPTYNLRCFSGSGELDVPPLSSFAAAHAVMAKGGVRGIESVIILEGPRRMVFPVSRSGQIRCAVEPCAVAGLGVPNMERLVVSDLFGIVRRGLTLDYIEAHRTLAVYDSQSTVDQLRRLTPRSAPSTVKTVSQLCVSTIVVCVRDLKTGGLYARSFSPIHDYAETPMPTVATPYLRNDWGSDADGDANTVFEISWTLAGRSCRLIKRSDSRDSPTLYVRAVLLRNQQW</sequence>
<reference evidence="1" key="1">
    <citation type="submission" date="2022-07" db="EMBL/GenBank/DDBJ databases">
        <title>Phylogenomic reconstructions and comparative analyses of Kickxellomycotina fungi.</title>
        <authorList>
            <person name="Reynolds N.K."/>
            <person name="Stajich J.E."/>
            <person name="Barry K."/>
            <person name="Grigoriev I.V."/>
            <person name="Crous P."/>
            <person name="Smith M.E."/>
        </authorList>
    </citation>
    <scope>NUCLEOTIDE SEQUENCE</scope>
    <source>
        <strain evidence="1">BCRC 34381</strain>
    </source>
</reference>
<organism evidence="1 2">
    <name type="scientific">Coemansia biformis</name>
    <dbReference type="NCBI Taxonomy" id="1286918"/>
    <lineage>
        <taxon>Eukaryota</taxon>
        <taxon>Fungi</taxon>
        <taxon>Fungi incertae sedis</taxon>
        <taxon>Zoopagomycota</taxon>
        <taxon>Kickxellomycotina</taxon>
        <taxon>Kickxellomycetes</taxon>
        <taxon>Kickxellales</taxon>
        <taxon>Kickxellaceae</taxon>
        <taxon>Coemansia</taxon>
    </lineage>
</organism>
<proteinExistence type="predicted"/>
<keyword evidence="2" id="KW-1185">Reference proteome</keyword>
<dbReference type="Proteomes" id="UP001143981">
    <property type="component" value="Unassembled WGS sequence"/>
</dbReference>
<dbReference type="SUPFAM" id="SSF54506">
    <property type="entry name" value="Diaminopimelate epimerase-like"/>
    <property type="match status" value="1"/>
</dbReference>
<comment type="caution">
    <text evidence="1">The sequence shown here is derived from an EMBL/GenBank/DDBJ whole genome shotgun (WGS) entry which is preliminary data.</text>
</comment>